<keyword evidence="1" id="KW-0472">Membrane</keyword>
<proteinExistence type="predicted"/>
<dbReference type="EMBL" id="GGEC01071450">
    <property type="protein sequence ID" value="MBX51934.1"/>
    <property type="molecule type" value="Transcribed_RNA"/>
</dbReference>
<evidence type="ECO:0000256" key="1">
    <source>
        <dbReference type="SAM" id="Phobius"/>
    </source>
</evidence>
<organism evidence="2">
    <name type="scientific">Rhizophora mucronata</name>
    <name type="common">Asiatic mangrove</name>
    <dbReference type="NCBI Taxonomy" id="61149"/>
    <lineage>
        <taxon>Eukaryota</taxon>
        <taxon>Viridiplantae</taxon>
        <taxon>Streptophyta</taxon>
        <taxon>Embryophyta</taxon>
        <taxon>Tracheophyta</taxon>
        <taxon>Spermatophyta</taxon>
        <taxon>Magnoliopsida</taxon>
        <taxon>eudicotyledons</taxon>
        <taxon>Gunneridae</taxon>
        <taxon>Pentapetalae</taxon>
        <taxon>rosids</taxon>
        <taxon>fabids</taxon>
        <taxon>Malpighiales</taxon>
        <taxon>Rhizophoraceae</taxon>
        <taxon>Rhizophora</taxon>
    </lineage>
</organism>
<protein>
    <submittedName>
        <fullName evidence="2">Uncharacterized protein</fullName>
    </submittedName>
</protein>
<name>A0A2P2PB05_RHIMU</name>
<feature type="transmembrane region" description="Helical" evidence="1">
    <location>
        <begin position="20"/>
        <end position="44"/>
    </location>
</feature>
<reference evidence="2" key="1">
    <citation type="submission" date="2018-02" db="EMBL/GenBank/DDBJ databases">
        <title>Rhizophora mucronata_Transcriptome.</title>
        <authorList>
            <person name="Meera S.P."/>
            <person name="Sreeshan A."/>
            <person name="Augustine A."/>
        </authorList>
    </citation>
    <scope>NUCLEOTIDE SEQUENCE</scope>
    <source>
        <tissue evidence="2">Leaf</tissue>
    </source>
</reference>
<sequence>MEHSRSMNLMSKTRSPLTGYLAWVPALVSCVSEELALYILSLWLESQLSFPTS</sequence>
<evidence type="ECO:0000313" key="2">
    <source>
        <dbReference type="EMBL" id="MBX51934.1"/>
    </source>
</evidence>
<dbReference type="PROSITE" id="PS51257">
    <property type="entry name" value="PROKAR_LIPOPROTEIN"/>
    <property type="match status" value="1"/>
</dbReference>
<keyword evidence="1" id="KW-0812">Transmembrane</keyword>
<keyword evidence="1" id="KW-1133">Transmembrane helix</keyword>
<dbReference type="AlphaFoldDB" id="A0A2P2PB05"/>
<accession>A0A2P2PB05</accession>